<proteinExistence type="predicted"/>
<evidence type="ECO:0000313" key="1">
    <source>
        <dbReference type="EMBL" id="KAK4379908.1"/>
    </source>
</evidence>
<comment type="caution">
    <text evidence="1">The sequence shown here is derived from an EMBL/GenBank/DDBJ whole genome shotgun (WGS) entry which is preliminary data.</text>
</comment>
<dbReference type="Proteomes" id="UP001291623">
    <property type="component" value="Unassembled WGS sequence"/>
</dbReference>
<dbReference type="EMBL" id="JAVYJV010000001">
    <property type="protein sequence ID" value="KAK4379908.1"/>
    <property type="molecule type" value="Genomic_DNA"/>
</dbReference>
<name>A0AAE1T1Y1_9SOLA</name>
<dbReference type="AlphaFoldDB" id="A0AAE1T1Y1"/>
<gene>
    <name evidence="1" type="ORF">RND71_001770</name>
</gene>
<keyword evidence="2" id="KW-1185">Reference proteome</keyword>
<evidence type="ECO:0000313" key="2">
    <source>
        <dbReference type="Proteomes" id="UP001291623"/>
    </source>
</evidence>
<sequence>MVALVHTEEVGGFYIKVALGGKGNFFERRVGDYQKASVMSSLHDNGKNFEFKMDEDF</sequence>
<protein>
    <submittedName>
        <fullName evidence="1">Uncharacterized protein</fullName>
    </submittedName>
</protein>
<accession>A0AAE1T1Y1</accession>
<reference evidence="1" key="1">
    <citation type="submission" date="2023-12" db="EMBL/GenBank/DDBJ databases">
        <title>Genome assembly of Anisodus tanguticus.</title>
        <authorList>
            <person name="Wang Y.-J."/>
        </authorList>
    </citation>
    <scope>NUCLEOTIDE SEQUENCE</scope>
    <source>
        <strain evidence="1">KB-2021</strain>
        <tissue evidence="1">Leaf</tissue>
    </source>
</reference>
<organism evidence="1 2">
    <name type="scientific">Anisodus tanguticus</name>
    <dbReference type="NCBI Taxonomy" id="243964"/>
    <lineage>
        <taxon>Eukaryota</taxon>
        <taxon>Viridiplantae</taxon>
        <taxon>Streptophyta</taxon>
        <taxon>Embryophyta</taxon>
        <taxon>Tracheophyta</taxon>
        <taxon>Spermatophyta</taxon>
        <taxon>Magnoliopsida</taxon>
        <taxon>eudicotyledons</taxon>
        <taxon>Gunneridae</taxon>
        <taxon>Pentapetalae</taxon>
        <taxon>asterids</taxon>
        <taxon>lamiids</taxon>
        <taxon>Solanales</taxon>
        <taxon>Solanaceae</taxon>
        <taxon>Solanoideae</taxon>
        <taxon>Hyoscyameae</taxon>
        <taxon>Anisodus</taxon>
    </lineage>
</organism>